<dbReference type="PANTHER" id="PTHR12110:SF53">
    <property type="entry name" value="BLR5974 PROTEIN"/>
    <property type="match status" value="1"/>
</dbReference>
<sequence>MNTIAISDLLFPAFEKNALRNLPQNFGMEFFVEFGPVEYWRSLLPQFNIQSRPISLHGPCVTVNLANPDDTQYLSRYEKDITFGKEINAEFIVVHTNEQWSGNRKDIQNLVIERLQELDKLAQNIAGPRLAVENVGLLTNNLFNESEYIELFTKFPNIVSLIDVGHANVNQWNLPYVIQTLNKKIIAYHLHDNNEKKDEHQPIGTSSINWTELFKAINTYSPNATKVLEYANGTFKSMDQLLEHLNSIESLMTTK</sequence>
<dbReference type="InterPro" id="IPR050312">
    <property type="entry name" value="IolE/XylAMocC-like"/>
</dbReference>
<dbReference type="Pfam" id="PF01261">
    <property type="entry name" value="AP_endonuc_2"/>
    <property type="match status" value="1"/>
</dbReference>
<dbReference type="InterPro" id="IPR013022">
    <property type="entry name" value="Xyl_isomerase-like_TIM-brl"/>
</dbReference>
<reference evidence="2" key="1">
    <citation type="submission" date="2019-11" db="EMBL/GenBank/DDBJ databases">
        <authorList>
            <person name="Feng L."/>
        </authorList>
    </citation>
    <scope>NUCLEOTIDE SEQUENCE</scope>
    <source>
        <strain evidence="2">VrattiLFYP33</strain>
    </source>
</reference>
<protein>
    <submittedName>
        <fullName evidence="2">Fructoselysine 3-epimerase</fullName>
    </submittedName>
</protein>
<accession>A0A6N3EQ13</accession>
<dbReference type="SUPFAM" id="SSF51658">
    <property type="entry name" value="Xylose isomerase-like"/>
    <property type="match status" value="1"/>
</dbReference>
<dbReference type="EMBL" id="CACRUX010000083">
    <property type="protein sequence ID" value="VYU43280.1"/>
    <property type="molecule type" value="Genomic_DNA"/>
</dbReference>
<name>A0A6N3EQ13_9FIRM</name>
<feature type="domain" description="Xylose isomerase-like TIM barrel" evidence="1">
    <location>
        <begin position="39"/>
        <end position="243"/>
    </location>
</feature>
<proteinExistence type="predicted"/>
<dbReference type="Gene3D" id="3.20.20.150">
    <property type="entry name" value="Divalent-metal-dependent TIM barrel enzymes"/>
    <property type="match status" value="1"/>
</dbReference>
<evidence type="ECO:0000313" key="2">
    <source>
        <dbReference type="EMBL" id="VYU43280.1"/>
    </source>
</evidence>
<dbReference type="AlphaFoldDB" id="A0A6N3EQ13"/>
<dbReference type="RefSeq" id="WP_021840322.1">
    <property type="nucleotide sequence ID" value="NZ_CACRUX010000083.1"/>
</dbReference>
<dbReference type="InterPro" id="IPR036237">
    <property type="entry name" value="Xyl_isomerase-like_sf"/>
</dbReference>
<evidence type="ECO:0000259" key="1">
    <source>
        <dbReference type="Pfam" id="PF01261"/>
    </source>
</evidence>
<organism evidence="2">
    <name type="scientific">Veillonella ratti</name>
    <dbReference type="NCBI Taxonomy" id="103892"/>
    <lineage>
        <taxon>Bacteria</taxon>
        <taxon>Bacillati</taxon>
        <taxon>Bacillota</taxon>
        <taxon>Negativicutes</taxon>
        <taxon>Veillonellales</taxon>
        <taxon>Veillonellaceae</taxon>
        <taxon>Veillonella</taxon>
    </lineage>
</organism>
<dbReference type="PANTHER" id="PTHR12110">
    <property type="entry name" value="HYDROXYPYRUVATE ISOMERASE"/>
    <property type="match status" value="1"/>
</dbReference>
<gene>
    <name evidence="2" type="ORF">VRLFYP33_00211</name>
</gene>